<comment type="caution">
    <text evidence="1">The sequence shown here is derived from an EMBL/GenBank/DDBJ whole genome shotgun (WGS) entry which is preliminary data.</text>
</comment>
<name>A0A2T0LFC4_9BACL</name>
<evidence type="ECO:0000313" key="2">
    <source>
        <dbReference type="Proteomes" id="UP000237797"/>
    </source>
</evidence>
<dbReference type="Proteomes" id="UP000237797">
    <property type="component" value="Unassembled WGS sequence"/>
</dbReference>
<organism evidence="1 2">
    <name type="scientific">Planifilum fimeticola</name>
    <dbReference type="NCBI Taxonomy" id="201975"/>
    <lineage>
        <taxon>Bacteria</taxon>
        <taxon>Bacillati</taxon>
        <taxon>Bacillota</taxon>
        <taxon>Bacilli</taxon>
        <taxon>Bacillales</taxon>
        <taxon>Thermoactinomycetaceae</taxon>
        <taxon>Planifilum</taxon>
    </lineage>
</organism>
<proteinExistence type="predicted"/>
<gene>
    <name evidence="1" type="ORF">CLV97_11092</name>
</gene>
<dbReference type="RefSeq" id="WP_170070410.1">
    <property type="nucleotide sequence ID" value="NZ_PVNE01000010.1"/>
</dbReference>
<dbReference type="AlphaFoldDB" id="A0A2T0LFC4"/>
<keyword evidence="2" id="KW-1185">Reference proteome</keyword>
<evidence type="ECO:0000313" key="1">
    <source>
        <dbReference type="EMBL" id="PRX40900.1"/>
    </source>
</evidence>
<accession>A0A2T0LFC4</accession>
<sequence>MLKAPKGITIQFTYEPDMKRMVEALRILLFSRPEKADEQNGKEVIAK</sequence>
<protein>
    <submittedName>
        <fullName evidence="1">Uncharacterized protein</fullName>
    </submittedName>
</protein>
<dbReference type="EMBL" id="PVNE01000010">
    <property type="protein sequence ID" value="PRX40900.1"/>
    <property type="molecule type" value="Genomic_DNA"/>
</dbReference>
<reference evidence="1 2" key="1">
    <citation type="submission" date="2018-03" db="EMBL/GenBank/DDBJ databases">
        <title>Genomic Encyclopedia of Archaeal and Bacterial Type Strains, Phase II (KMG-II): from individual species to whole genera.</title>
        <authorList>
            <person name="Goeker M."/>
        </authorList>
    </citation>
    <scope>NUCLEOTIDE SEQUENCE [LARGE SCALE GENOMIC DNA]</scope>
    <source>
        <strain evidence="1 2">DSM 44946</strain>
    </source>
</reference>